<sequence>MSSVNNQHNLTSSVLNILERERQAFWNAHQDWSEERRHQAWFQQTEELASHVRGDSTAAGLVGASSRLDKCAGQGRLALDTSDAWKWQPQAPKTLAPIAMTRSSTGNDSYRGHTSVPSSTQVQRQHSINGKRKNQPADMAYSTSYTYGSTNWTSSGEATQQQLNPAVIVFEDPADYIWKHCSSDNSHIAVKRQRVEGQHGSNHPSSLASYTYNVSPSTIDSSNLSPFSLIASDEAMSRQSSMTSASLVDGVDMLRVESSFSNCSDNIQFPFEDDLSFLPYNTEKPSNSTAVTGFDEGNTSHLLSNMGYGFAGPQEFSFTESSPTVGMFVGQDHEQGQALAAYQSQDMLRSVSEHSTSSTSSADNKANERCRRHIENSRRSIVSKCLPDGPVSSEHHKSDFKVRLLKPQQPGTQRKEPITKAPYVRPQHPKLYCEVCEENPQGFRGEHELRRHYDRAHAQLRRVWICVDPDNVTKEGWRPSRPLNICKQCKQRKEYNVYYNAAAHLRRAHFCPRKRGRKARGEERESRAGKAGGDWPPIEWLKANGWLKEIEVGSVQFNASMALPSQDASVDIADADDDDFDNDFSNDITPPDSAIDTHHANLSADMLGMSAYPMATDIRYGYPTPVLDAAAMQWPPISYPTQMLQAPPMEFTTSAPATMMTPMNNGDSSMYSNGMSFY</sequence>
<gene>
    <name evidence="1" type="ORF">LTR37_019448</name>
</gene>
<comment type="caution">
    <text evidence="1">The sequence shown here is derived from an EMBL/GenBank/DDBJ whole genome shotgun (WGS) entry which is preliminary data.</text>
</comment>
<accession>A0ACC3MFY6</accession>
<reference evidence="1" key="1">
    <citation type="submission" date="2023-07" db="EMBL/GenBank/DDBJ databases">
        <title>Black Yeasts Isolated from many extreme environments.</title>
        <authorList>
            <person name="Coleine C."/>
            <person name="Stajich J.E."/>
            <person name="Selbmann L."/>
        </authorList>
    </citation>
    <scope>NUCLEOTIDE SEQUENCE</scope>
    <source>
        <strain evidence="1">CCFEE 5714</strain>
    </source>
</reference>
<dbReference type="EMBL" id="JAUTXU010000301">
    <property type="protein sequence ID" value="KAK3686815.1"/>
    <property type="molecule type" value="Genomic_DNA"/>
</dbReference>
<protein>
    <submittedName>
        <fullName evidence="1">Uncharacterized protein</fullName>
    </submittedName>
</protein>
<organism evidence="1 2">
    <name type="scientific">Vermiconidia calcicola</name>
    <dbReference type="NCBI Taxonomy" id="1690605"/>
    <lineage>
        <taxon>Eukaryota</taxon>
        <taxon>Fungi</taxon>
        <taxon>Dikarya</taxon>
        <taxon>Ascomycota</taxon>
        <taxon>Pezizomycotina</taxon>
        <taxon>Dothideomycetes</taxon>
        <taxon>Dothideomycetidae</taxon>
        <taxon>Mycosphaerellales</taxon>
        <taxon>Extremaceae</taxon>
        <taxon>Vermiconidia</taxon>
    </lineage>
</organism>
<keyword evidence="2" id="KW-1185">Reference proteome</keyword>
<name>A0ACC3MFY6_9PEZI</name>
<evidence type="ECO:0000313" key="1">
    <source>
        <dbReference type="EMBL" id="KAK3686815.1"/>
    </source>
</evidence>
<dbReference type="Proteomes" id="UP001281147">
    <property type="component" value="Unassembled WGS sequence"/>
</dbReference>
<evidence type="ECO:0000313" key="2">
    <source>
        <dbReference type="Proteomes" id="UP001281147"/>
    </source>
</evidence>
<proteinExistence type="predicted"/>